<feature type="compositionally biased region" description="Low complexity" evidence="1">
    <location>
        <begin position="3120"/>
        <end position="3144"/>
    </location>
</feature>
<reference evidence="3 4" key="1">
    <citation type="journal article" date="2019" name="Sci. Rep.">
        <title>Comparative genomics of chytrid fungi reveal insights into the obligate biotrophic and pathogenic lifestyle of Synchytrium endobioticum.</title>
        <authorList>
            <person name="van de Vossenberg B.T.L.H."/>
            <person name="Warris S."/>
            <person name="Nguyen H.D.T."/>
            <person name="van Gent-Pelzer M.P.E."/>
            <person name="Joly D.L."/>
            <person name="van de Geest H.C."/>
            <person name="Bonants P.J.M."/>
            <person name="Smith D.S."/>
            <person name="Levesque C.A."/>
            <person name="van der Lee T.A.J."/>
        </authorList>
    </citation>
    <scope>NUCLEOTIDE SEQUENCE [LARGE SCALE GENOMIC DNA]</scope>
    <source>
        <strain evidence="3 4">CBS 809.83</strain>
    </source>
</reference>
<name>A0A507E7S4_9FUNG</name>
<sequence>MSWSLAGGAAAKGTRATPFTSLIAVSSRSSLKAEMRDTNLAQTFYSLRVHPERIVIPDYEPGTTQKRTIKVTNLTRRVKRIAFQYPSGKQFRIANGPQGWHALAPGLDVEVEIEFCAPTVGSGDDIRASSKDGREDDPSLMQHTDKLTVVVDGDKNMTVDLEAYPAGPQLEVDHEVDFGTVAIGTKSNSNINSIASSITSAGTLVGEWLTAYVNVKNVGKRKARVKCSVRADLPIRISPSRMVLSADPDLGAIGTSIPLANSQHRPSILTSAKSLEHGVQGVIKIEFRPEVVGELAEYLNVELENDVPRSASSHRSNTTVSLRANVIEHKLAFRNYATNEVLDPGDFDFGTVYFSQLATVHTILENKGSSPMKWVITHADENKPTVPGAKIREILSLGGGSGAETNSSSSPEGDPDIYAMTVQPSEGILEPFTSVRVDFAFSPRAPSIGTGFRSSQQAAPHRTFSVPMELKIVNSSASTARVPGEDPIKIQLRGTACPVLARLSSRALEFRTIPLGERLVTELLLRNDSSVLGFAYKLEHVAQFHADPAIGVLGPLEETRVQMTFSPNQLGNFNTKMTCAIKATKRNGGHDRSKNIRVQFDPSQIFEHIPIKLVGACVSTSESIYTPFGAQGHHMFCDPRNLTRSSNYRTTANLSETTDHPTDVADWATATGHDSMSRYTSHGNSLADRQDAATAAETSAKAYSTNRQDVLHRARYTTYLRERRAQRVQNLRCRRLGNDDVSVDVGKLDVAEAMLGIDRENGLLPPEPVDCMTKVIPKKSGPARQHAGTLQARRPAATDTVDRRKLDALFEQLMDPGTKDKALSVPSTCTEPHTAAHPMPPTTAAASGYDTPLSGADLAHIYAARASIEFGKVTAHSTNSLSLNLLNATPSGQPIHITMNVVDSSDSITAVAAAAPTDVNVHPVHQIIAPMTVSRFHVHFCSHTPGQFERKITYIVNGRYKFSVPIHVDVAPVGLDLMSRAVHLEVNPSHGTITECEVVIKNPGNYEAGFQWVLSSEGKNGETRTEGRFTVQPASGVVPAKSQLKANIRYIPGIKPVDEAEMLLHVLDTNNHNTVQNLSLHCKGSTPASHCVLVAPQKQNVMNLGVLSVAYPISLGAVSLLNQLYFTIFRIAHSGGGKESVDGVKGGSTRFRIKNTSTNPAVFTASNEQQQQTALPSEAHVEPYSGIIPAMSAIDLSLECVPTSVGIVEDCALITTVGGGRVIRVPYRYEARAPDVGFDVLTGDMAKGTVIGSSSYKRLVMTNRGTVAAGVVIDLRDNEEFDVRLRDASVMSVRNPSAPGSRPRTTSGRQRRVKEVEAPAKNSHLIQALGHDHKLYDFDICQTRRPNERSGKIFLIEIPAGEVLVADISFIPAHVYKHSFDLPLYLIGSPPTDHAVPTIHIEAEGMKSPLHLSRSSIDFKNRVVHRGDHHVAHIKAASKEILTLTNQSSFQMEWWFDMDPLDGAEKVFKVEPWRSVLGAGASQTVTIIFQPENTGLFEASLPLHLDYLGSKPLLSVPLQGCGVEASLAFDPPEIFLPMTPPGVESTAVFSIINYGCERTEIRELIPDEIRGSLELAFPEGKLLKSDGEKLTIVARFLPSAEQTTPLSFTTKLQMSSDGRRAFYLPVHGTSDTSILTLQSHIWLTTDRSSERVEILTDNQKRNRILNGPRPFKTPSGIPLEHGPDLRTIDSFLTGLGETLVQWLDDHITHPMAWKAFPHELRDTGGHFLHDLVQSITGRKPQVGSVNPGSTAEDDVRAVHAQNVELLTYLTGLGALLSSVNPEFLLSLEEYKTIKQIQITQQKREMGTPIYDEHLEYKRKIENHYALISKDTWCTLLLQIMRVFVALPITLRQFRALPGVDKQEATMDWQVASKSRGGCENVLLRWVAFHAWKWTGNPQPITNLDSDFYSCTPLAYLLSAHLPRLFDSHFRHLKDADDVEDGQRMTQSAVLSALTDLFPGCTALASSMERLKENGKAAGLNAFLLLLFLFQTLPNFIPRALVEFKCKLNDHAQREIELTNSSSRALTYVPELQGFGDFTLPESASGHSILVGPKSTIKLPIEFRSRFCRPAHGTLVLRSKKLGLKCASLLVFDLKSVVEDAIPTRTIKVEGVVYATPPASTEIEVVNPFKVKARFKINLKETQSAEHEGNPPSFHAQSHEIVLEGNETGTLTITFLPFKLGTHSCLIHFIDEHVGEFAYQIFGCGHVPHPSETVSWTAKSGESLEKAFRVFAVNAAREKAVQYALGGSKAKKNRKGSVDAANGGDPFQAQRRPLKFKVEYSSNIFRGPPEITIKPSEPGRDKKHASGDYTELPIVFHPKNPGKYTGRILLTCQDTSDLRVFAISALAISEGSRATLQFSVPARQVVLQDIPIVNRTDDDWTIKALLQGTKQFTGPHNLTVHAHGTTNYTVSFAPLKAGESAAVLTLSNLQTAQKHVYNLRGTGLDPLPAGKKEITCRARERVVEKLSIRNSTEQDVEYDVTTDLPFAAGAPTIRVAAGQTANYELVIQPRRSGKYEQAVVTFTNSAEGNYIWYLLSVQVNPPPAEETIPIQTTVRQPVLLDIPLSNPLDKDITYTAHVSGEGLSGRAQIVVPAKREKIYSLSFHPMLKMKGTGNIQFFSDEVGEFWYSLTLAAKEGPPVQLPDLSCPLGKSCSHKVPLRNPLDKPVTLTVSVSNGREFQLVYPAVTTSDGSAGLPGGPMVDGRNELQITIPPRESTMVQLVFWPSSATEAVKGVVHVSSQDIGDFVFCVQGLGTVPTPFAVTSITSHLQQSTTSSITFTNPLPDSIPVTISLEPTSTSTPSEFSLVHNRQKKLVVDTLQSVTVPFVYRPVRMVGNDARIVVKMDGVAGFTWVFPLKGVPERVLGSSHTILESRSRETLEREIELTLPGFVHSSSSTLSSSEFPSEDEGDAQQSQQVPLPSTPLQVTFRIAPVATSGFLPHVSPTEEDRHLEAEAIDALTLTLEESRVDADGAVVKFKAIWTPPRPAIIPLHLFISDPSTNSTWRSTLRLISHPPSLDDTIVIEGTLNRLSCVSFTIRSTVAHDRTFRAFFTGRAEEAGRGEFAVMPREGVLVPEHKRKDGDNAFIVGYRAREYGKTTVGILVVECDDISWTFEVRGVTPASSLTRSHSPTSASSRNASARGGPSRYAATSGANASVLHHRAAANKLTRNFIRENAIKPLIARAARAGEDRGIEA</sequence>
<gene>
    <name evidence="3" type="ORF">PhCBS80983_g02101</name>
</gene>
<proteinExistence type="predicted"/>
<feature type="region of interest" description="Disordered" evidence="1">
    <location>
        <begin position="2891"/>
        <end position="2916"/>
    </location>
</feature>
<dbReference type="PANTHER" id="PTHR45912:SF3">
    <property type="entry name" value="CILIA- AND FLAGELLA-ASSOCIATED PROTEIN 47"/>
    <property type="match status" value="1"/>
</dbReference>
<feature type="region of interest" description="Disordered" evidence="1">
    <location>
        <begin position="1292"/>
        <end position="1311"/>
    </location>
</feature>
<dbReference type="Proteomes" id="UP000318582">
    <property type="component" value="Unassembled WGS sequence"/>
</dbReference>
<feature type="region of interest" description="Disordered" evidence="1">
    <location>
        <begin position="3120"/>
        <end position="3150"/>
    </location>
</feature>
<dbReference type="InterPro" id="IPR013783">
    <property type="entry name" value="Ig-like_fold"/>
</dbReference>
<evidence type="ECO:0000313" key="3">
    <source>
        <dbReference type="EMBL" id="TPX59952.1"/>
    </source>
</evidence>
<dbReference type="PANTHER" id="PTHR45912">
    <property type="entry name" value="CILIA- AND FLAGELLA-ASSOCIATED PROTEIN 47"/>
    <property type="match status" value="1"/>
</dbReference>
<keyword evidence="4" id="KW-1185">Reference proteome</keyword>
<dbReference type="Pfam" id="PF24529">
    <property type="entry name" value="CFAP47"/>
    <property type="match status" value="1"/>
</dbReference>
<feature type="region of interest" description="Disordered" evidence="1">
    <location>
        <begin position="779"/>
        <end position="798"/>
    </location>
</feature>
<evidence type="ECO:0000313" key="4">
    <source>
        <dbReference type="Proteomes" id="UP000318582"/>
    </source>
</evidence>
<dbReference type="EMBL" id="QEAQ01000020">
    <property type="protein sequence ID" value="TPX59952.1"/>
    <property type="molecule type" value="Genomic_DNA"/>
</dbReference>
<protein>
    <recommendedName>
        <fullName evidence="2">Cilia- and flagella-associated protein 47 domain-containing protein</fullName>
    </recommendedName>
</protein>
<feature type="compositionally biased region" description="Low complexity" evidence="1">
    <location>
        <begin position="2891"/>
        <end position="2901"/>
    </location>
</feature>
<feature type="region of interest" description="Disordered" evidence="1">
    <location>
        <begin position="817"/>
        <end position="838"/>
    </location>
</feature>
<dbReference type="STRING" id="109895.A0A507E7S4"/>
<accession>A0A507E7S4</accession>
<dbReference type="GO" id="GO:0005929">
    <property type="term" value="C:cilium"/>
    <property type="evidence" value="ECO:0007669"/>
    <property type="project" value="TreeGrafter"/>
</dbReference>
<feature type="domain" description="Cilia- and flagella-associated protein 47" evidence="2">
    <location>
        <begin position="1697"/>
        <end position="1844"/>
    </location>
</feature>
<evidence type="ECO:0000259" key="2">
    <source>
        <dbReference type="Pfam" id="PF24529"/>
    </source>
</evidence>
<evidence type="ECO:0000256" key="1">
    <source>
        <dbReference type="SAM" id="MobiDB-lite"/>
    </source>
</evidence>
<comment type="caution">
    <text evidence="3">The sequence shown here is derived from an EMBL/GenBank/DDBJ whole genome shotgun (WGS) entry which is preliminary data.</text>
</comment>
<organism evidence="3 4">
    <name type="scientific">Powellomyces hirtus</name>
    <dbReference type="NCBI Taxonomy" id="109895"/>
    <lineage>
        <taxon>Eukaryota</taxon>
        <taxon>Fungi</taxon>
        <taxon>Fungi incertae sedis</taxon>
        <taxon>Chytridiomycota</taxon>
        <taxon>Chytridiomycota incertae sedis</taxon>
        <taxon>Chytridiomycetes</taxon>
        <taxon>Spizellomycetales</taxon>
        <taxon>Powellomycetaceae</taxon>
        <taxon>Powellomyces</taxon>
    </lineage>
</organism>
<dbReference type="GO" id="GO:0060271">
    <property type="term" value="P:cilium assembly"/>
    <property type="evidence" value="ECO:0007669"/>
    <property type="project" value="TreeGrafter"/>
</dbReference>
<dbReference type="Gene3D" id="2.60.40.10">
    <property type="entry name" value="Immunoglobulins"/>
    <property type="match status" value="5"/>
</dbReference>
<dbReference type="InterPro" id="IPR056343">
    <property type="entry name" value="CFAP47_dom"/>
</dbReference>